<dbReference type="AlphaFoldDB" id="A0A6N6VQY4"/>
<dbReference type="PRINTS" id="PR00081">
    <property type="entry name" value="GDHRDH"/>
</dbReference>
<dbReference type="EMBL" id="WFLM01000005">
    <property type="protein sequence ID" value="KAB8037097.1"/>
    <property type="molecule type" value="Genomic_DNA"/>
</dbReference>
<sequence length="259" mass="28233">MSNSENDLFWLTGASSGIGYAVAKELAQKKARLIISSRSADKMDAKINELKQLGAKSVETISIDISLGNSKEKVERTLNGRKLNGVLINGSGYPGKKLSDHNYNDFIEGNKNILAGPAQFILDILPFCEEQNSSIVAITSTSVKEPVGQLHLSAIYRTGFVIFLKNLAHEIGNRGIRINNVGPGATATEHMENLVKISAKENNKSIEDTKKTWEKRASLNRMGTPEEVAKVITFLMSKDASFVNGQTILVDGCSTQSYL</sequence>
<dbReference type="Pfam" id="PF13561">
    <property type="entry name" value="adh_short_C2"/>
    <property type="match status" value="1"/>
</dbReference>
<protein>
    <submittedName>
        <fullName evidence="3">SDR family oxidoreductase</fullName>
    </submittedName>
</protein>
<organism evidence="3 4">
    <name type="scientific">Silvanigrella paludirubra</name>
    <dbReference type="NCBI Taxonomy" id="2499159"/>
    <lineage>
        <taxon>Bacteria</taxon>
        <taxon>Pseudomonadati</taxon>
        <taxon>Bdellovibrionota</taxon>
        <taxon>Oligoflexia</taxon>
        <taxon>Silvanigrellales</taxon>
        <taxon>Silvanigrellaceae</taxon>
        <taxon>Silvanigrella</taxon>
    </lineage>
</organism>
<dbReference type="OrthoDB" id="9793499at2"/>
<dbReference type="SUPFAM" id="SSF51735">
    <property type="entry name" value="NAD(P)-binding Rossmann-fold domains"/>
    <property type="match status" value="1"/>
</dbReference>
<dbReference type="PANTHER" id="PTHR43639:SF1">
    <property type="entry name" value="SHORT-CHAIN DEHYDROGENASE_REDUCTASE FAMILY PROTEIN"/>
    <property type="match status" value="1"/>
</dbReference>
<evidence type="ECO:0000256" key="1">
    <source>
        <dbReference type="ARBA" id="ARBA00006484"/>
    </source>
</evidence>
<keyword evidence="2" id="KW-0560">Oxidoreductase</keyword>
<comment type="similarity">
    <text evidence="1">Belongs to the short-chain dehydrogenases/reductases (SDR) family.</text>
</comment>
<gene>
    <name evidence="3" type="ORF">GCL60_14805</name>
</gene>
<dbReference type="InterPro" id="IPR002347">
    <property type="entry name" value="SDR_fam"/>
</dbReference>
<evidence type="ECO:0000313" key="3">
    <source>
        <dbReference type="EMBL" id="KAB8037097.1"/>
    </source>
</evidence>
<proteinExistence type="inferred from homology"/>
<evidence type="ECO:0000313" key="4">
    <source>
        <dbReference type="Proteomes" id="UP000437748"/>
    </source>
</evidence>
<comment type="caution">
    <text evidence="3">The sequence shown here is derived from an EMBL/GenBank/DDBJ whole genome shotgun (WGS) entry which is preliminary data.</text>
</comment>
<evidence type="ECO:0000256" key="2">
    <source>
        <dbReference type="ARBA" id="ARBA00023002"/>
    </source>
</evidence>
<dbReference type="InterPro" id="IPR036291">
    <property type="entry name" value="NAD(P)-bd_dom_sf"/>
</dbReference>
<accession>A0A6N6VQY4</accession>
<keyword evidence="4" id="KW-1185">Reference proteome</keyword>
<dbReference type="Gene3D" id="3.40.50.720">
    <property type="entry name" value="NAD(P)-binding Rossmann-like Domain"/>
    <property type="match status" value="1"/>
</dbReference>
<dbReference type="Proteomes" id="UP000437748">
    <property type="component" value="Unassembled WGS sequence"/>
</dbReference>
<reference evidence="3 4" key="1">
    <citation type="submission" date="2019-10" db="EMBL/GenBank/DDBJ databases">
        <title>New species of Slilvanegrellaceae.</title>
        <authorList>
            <person name="Pitt A."/>
            <person name="Hahn M.W."/>
        </authorList>
    </citation>
    <scope>NUCLEOTIDE SEQUENCE [LARGE SCALE GENOMIC DNA]</scope>
    <source>
        <strain evidence="3 4">SP-Ram-0.45-NSY-1</strain>
    </source>
</reference>
<dbReference type="RefSeq" id="WP_153421514.1">
    <property type="nucleotide sequence ID" value="NZ_WFLM01000005.1"/>
</dbReference>
<dbReference type="GO" id="GO:0016491">
    <property type="term" value="F:oxidoreductase activity"/>
    <property type="evidence" value="ECO:0007669"/>
    <property type="project" value="UniProtKB-KW"/>
</dbReference>
<dbReference type="PANTHER" id="PTHR43639">
    <property type="entry name" value="OXIDOREDUCTASE, SHORT-CHAIN DEHYDROGENASE/REDUCTASE FAMILY (AFU_ORTHOLOGUE AFUA_5G02870)"/>
    <property type="match status" value="1"/>
</dbReference>
<name>A0A6N6VQY4_9BACT</name>